<sequence>MARVTQEPLTRVFVYGTLMPGERNAHVAAQGGAFEARPARLPGFRLLHLLPEAYPAVVPGGAEDRVCGYALTYAPGDWQAALPFLDALEGVDEVPPLYTRERVTVTLAGGERQAAWVYVYANAPRLARPGVVPIPDGDWRGAPDRARPRLEDR</sequence>
<dbReference type="CDD" id="cd06661">
    <property type="entry name" value="GGCT_like"/>
    <property type="match status" value="1"/>
</dbReference>
<dbReference type="InterPro" id="IPR036568">
    <property type="entry name" value="GGCT-like_sf"/>
</dbReference>
<dbReference type="InterPro" id="IPR013024">
    <property type="entry name" value="GGCT-like"/>
</dbReference>
<gene>
    <name evidence="4" type="ORF">DAETH_26200</name>
</gene>
<dbReference type="Proteomes" id="UP001064971">
    <property type="component" value="Chromosome"/>
</dbReference>
<proteinExistence type="predicted"/>
<evidence type="ECO:0000313" key="4">
    <source>
        <dbReference type="EMBL" id="BDP42651.1"/>
    </source>
</evidence>
<dbReference type="SUPFAM" id="SSF110857">
    <property type="entry name" value="Gamma-glutamyl cyclotransferase-like"/>
    <property type="match status" value="1"/>
</dbReference>
<evidence type="ECO:0000256" key="1">
    <source>
        <dbReference type="ARBA" id="ARBA00022679"/>
    </source>
</evidence>
<keyword evidence="1" id="KW-0808">Transferase</keyword>
<dbReference type="InterPro" id="IPR009288">
    <property type="entry name" value="AIG2-like_dom"/>
</dbReference>
<dbReference type="EMBL" id="AP026560">
    <property type="protein sequence ID" value="BDP42651.1"/>
    <property type="molecule type" value="Genomic_DNA"/>
</dbReference>
<protein>
    <recommendedName>
        <fullName evidence="2">Putative gamma-glutamylcyclotransferase</fullName>
    </recommendedName>
</protein>
<dbReference type="Pfam" id="PF06094">
    <property type="entry name" value="GGACT"/>
    <property type="match status" value="1"/>
</dbReference>
<dbReference type="InterPro" id="IPR045038">
    <property type="entry name" value="AIG2-like"/>
</dbReference>
<name>A0ABN6RK48_9DEIO</name>
<reference evidence="4" key="1">
    <citation type="submission" date="2022-07" db="EMBL/GenBank/DDBJ databases">
        <title>Complete Genome Sequence of the Radioresistant Bacterium Deinococcus aetherius ST0316, Isolated from the Air Dust collected in Lower Stratosphere above Japan.</title>
        <authorList>
            <person name="Satoh K."/>
            <person name="Hagiwara K."/>
            <person name="Katsumata K."/>
            <person name="Kubo A."/>
            <person name="Yokobori S."/>
            <person name="Yamagishi A."/>
            <person name="Oono Y."/>
            <person name="Narumi I."/>
        </authorList>
    </citation>
    <scope>NUCLEOTIDE SEQUENCE</scope>
    <source>
        <strain evidence="4">ST0316</strain>
    </source>
</reference>
<evidence type="ECO:0000259" key="3">
    <source>
        <dbReference type="Pfam" id="PF06094"/>
    </source>
</evidence>
<dbReference type="PANTHER" id="PTHR31544">
    <property type="entry name" value="AIG2-LIKE PROTEIN D"/>
    <property type="match status" value="1"/>
</dbReference>
<evidence type="ECO:0000256" key="2">
    <source>
        <dbReference type="ARBA" id="ARBA00030602"/>
    </source>
</evidence>
<feature type="domain" description="Gamma-glutamylcyclotransferase AIG2-like" evidence="3">
    <location>
        <begin position="12"/>
        <end position="140"/>
    </location>
</feature>
<keyword evidence="5" id="KW-1185">Reference proteome</keyword>
<organism evidence="4 5">
    <name type="scientific">Deinococcus aetherius</name>
    <dbReference type="NCBI Taxonomy" id="200252"/>
    <lineage>
        <taxon>Bacteria</taxon>
        <taxon>Thermotogati</taxon>
        <taxon>Deinococcota</taxon>
        <taxon>Deinococci</taxon>
        <taxon>Deinococcales</taxon>
        <taxon>Deinococcaceae</taxon>
        <taxon>Deinococcus</taxon>
    </lineage>
</organism>
<dbReference type="PANTHER" id="PTHR31544:SF2">
    <property type="entry name" value="AIG2-LIKE PROTEIN D"/>
    <property type="match status" value="1"/>
</dbReference>
<dbReference type="Gene3D" id="3.10.490.10">
    <property type="entry name" value="Gamma-glutamyl cyclotransferase-like"/>
    <property type="match status" value="1"/>
</dbReference>
<accession>A0ABN6RK48</accession>
<evidence type="ECO:0000313" key="5">
    <source>
        <dbReference type="Proteomes" id="UP001064971"/>
    </source>
</evidence>